<gene>
    <name evidence="3" type="ORF">JIR001_26430</name>
</gene>
<feature type="domain" description="BREX system Lon protease-like BrxL N-terminal" evidence="2">
    <location>
        <begin position="17"/>
        <end position="147"/>
    </location>
</feature>
<dbReference type="GO" id="GO:0004176">
    <property type="term" value="F:ATP-dependent peptidase activity"/>
    <property type="evidence" value="ECO:0007669"/>
    <property type="project" value="InterPro"/>
</dbReference>
<dbReference type="KEGG" id="pabs:JIR001_26430"/>
<evidence type="ECO:0000259" key="2">
    <source>
        <dbReference type="Pfam" id="PF20442"/>
    </source>
</evidence>
<evidence type="ECO:0000259" key="1">
    <source>
        <dbReference type="Pfam" id="PF05362"/>
    </source>
</evidence>
<dbReference type="Pfam" id="PF05362">
    <property type="entry name" value="Lon_C"/>
    <property type="match status" value="1"/>
</dbReference>
<dbReference type="InterPro" id="IPR027417">
    <property type="entry name" value="P-loop_NTPase"/>
</dbReference>
<evidence type="ECO:0000313" key="4">
    <source>
        <dbReference type="Proteomes" id="UP000677436"/>
    </source>
</evidence>
<dbReference type="InterPro" id="IPR014061">
    <property type="entry name" value="BrxL-like"/>
</dbReference>
<dbReference type="GO" id="GO:0004252">
    <property type="term" value="F:serine-type endopeptidase activity"/>
    <property type="evidence" value="ECO:0007669"/>
    <property type="project" value="InterPro"/>
</dbReference>
<dbReference type="InterPro" id="IPR046838">
    <property type="entry name" value="BrxL_N"/>
</dbReference>
<dbReference type="InterPro" id="IPR014721">
    <property type="entry name" value="Ribsml_uS5_D2-typ_fold_subgr"/>
</dbReference>
<keyword evidence="4" id="KW-1185">Reference proteome</keyword>
<dbReference type="InterPro" id="IPR008269">
    <property type="entry name" value="Lon_proteolytic"/>
</dbReference>
<dbReference type="InterPro" id="IPR020568">
    <property type="entry name" value="Ribosomal_Su5_D2-typ_SF"/>
</dbReference>
<dbReference type="Pfam" id="PF13337">
    <property type="entry name" value="BrxL_ATPase"/>
    <property type="match status" value="1"/>
</dbReference>
<dbReference type="NCBIfam" id="TIGR02688">
    <property type="entry name" value="BREX system Lon protease-like protein BrxL"/>
    <property type="match status" value="1"/>
</dbReference>
<dbReference type="Gene3D" id="3.30.230.10">
    <property type="match status" value="1"/>
</dbReference>
<sequence>MIAHVEMDHLDKIAASVFEGYLVRKDLVRKYSRQFPVPTYVVEFLLGRYCASTNEEEIQEGLEIVGKQLKGRTVRSGEEELFKARAREEGSVKLIDIVKARLDPKNDCYVAELPSLNLRDVQIADSLVKENERMLTDGFYTEVTLEYDPIVAQEKNGRPFRIAALRPIQMSSPNVLDVLSKGRKVFTTEEWRDFLIRSIGLEPSALSDRAKMVAILRMVPFVERNYNLVELGPRGTGKSHLFQQISPYSHLISGGKATVAKMFVNNVSGQRGLVCQYDVVCFDEISGISFDQKDGVNIMKGYMASGEFSRGKESIRAEGGIVMVGNFDVDIEQQQRIGHLLSPLPKEMRDDTAFHDRIHAFAPGWDFPKLNPNEHLTNHFGFVSDFLSECWHRLREISRVPVLQNRVFWGGALSGRDIEAVNKTVSGLVKLLFPDPEMPVPDDDLEWIVRVALESRRRVKEQQKRCLKSEFRNTHFSYTLGVEGVEKFVSTPELHSDEAIEGDPLPPGQVWAVGPGANESGPGLYRIEVAVGPGSGVRILNHPQPPAFRESVKVGEQNLYARAKELVGDRDPRSYEFSIQLRAMDTDKSGAGLGLAVLVAMVGALLGRNTRGGTIIVGPLNLGGSIEILHNPVAIAELAIDKQATTLLMPISARRALNDLPDELWTKIRIEFYSDPTDAVFKGLIE</sequence>
<evidence type="ECO:0000313" key="3">
    <source>
        <dbReference type="EMBL" id="BCU82860.1"/>
    </source>
</evidence>
<protein>
    <submittedName>
        <fullName evidence="3">Peptidase</fullName>
    </submittedName>
</protein>
<dbReference type="EMBL" id="AP024601">
    <property type="protein sequence ID" value="BCU82860.1"/>
    <property type="molecule type" value="Genomic_DNA"/>
</dbReference>
<dbReference type="RefSeq" id="WP_212773153.1">
    <property type="nucleotide sequence ID" value="NZ_AP024601.1"/>
</dbReference>
<dbReference type="SUPFAM" id="SSF54211">
    <property type="entry name" value="Ribosomal protein S5 domain 2-like"/>
    <property type="match status" value="1"/>
</dbReference>
<dbReference type="GO" id="GO:0006508">
    <property type="term" value="P:proteolysis"/>
    <property type="evidence" value="ECO:0007669"/>
    <property type="project" value="InterPro"/>
</dbReference>
<reference evidence="3" key="2">
    <citation type="journal article" date="2021" name="Microbiol. Resour. Announc.">
        <title>Complete Genome Sequence of Polycladomyces abyssicola JIR-001T, Isolated from Hemipelagic Sediment in Deep Seawater.</title>
        <authorList>
            <person name="Tsubouchi T."/>
            <person name="Kaneko Y."/>
        </authorList>
    </citation>
    <scope>NUCLEOTIDE SEQUENCE</scope>
    <source>
        <strain evidence="3">JIR-001</strain>
    </source>
</reference>
<dbReference type="AlphaFoldDB" id="A0A8D5ZNL6"/>
<dbReference type="Proteomes" id="UP000677436">
    <property type="component" value="Chromosome"/>
</dbReference>
<feature type="domain" description="Lon proteolytic" evidence="1">
    <location>
        <begin position="519"/>
        <end position="680"/>
    </location>
</feature>
<organism evidence="3 4">
    <name type="scientific">Polycladomyces abyssicola</name>
    <dbReference type="NCBI Taxonomy" id="1125966"/>
    <lineage>
        <taxon>Bacteria</taxon>
        <taxon>Bacillati</taxon>
        <taxon>Bacillota</taxon>
        <taxon>Bacilli</taxon>
        <taxon>Bacillales</taxon>
        <taxon>Thermoactinomycetaceae</taxon>
        <taxon>Polycladomyces</taxon>
    </lineage>
</organism>
<dbReference type="Pfam" id="PF20442">
    <property type="entry name" value="BrxL_N"/>
    <property type="match status" value="1"/>
</dbReference>
<proteinExistence type="predicted"/>
<name>A0A8D5ZNL6_9BACL</name>
<reference evidence="3" key="1">
    <citation type="journal article" date="2013" name="Int. J. Syst. Evol. Microbiol.">
        <title>Polycladomyces abyssicola gen. nov., sp. nov., a thermophilic filamentous bacterium isolated from hemipelagic sediment.</title>
        <authorList>
            <person name="Tsubouchi T."/>
            <person name="Shimane Y."/>
            <person name="Mori K."/>
            <person name="Usui K."/>
            <person name="Hiraki T."/>
            <person name="Tame A."/>
            <person name="Uematsu K."/>
            <person name="Maruyama T."/>
            <person name="Hatada Y."/>
        </authorList>
    </citation>
    <scope>NUCLEOTIDE SEQUENCE</scope>
    <source>
        <strain evidence="3">JIR-001</strain>
    </source>
</reference>
<accession>A0A8D5ZNL6</accession>
<dbReference type="SUPFAM" id="SSF52540">
    <property type="entry name" value="P-loop containing nucleoside triphosphate hydrolases"/>
    <property type="match status" value="1"/>
</dbReference>